<dbReference type="Pfam" id="PF00254">
    <property type="entry name" value="FKBP_C"/>
    <property type="match status" value="1"/>
</dbReference>
<dbReference type="AlphaFoldDB" id="A0A2L1C393"/>
<feature type="coiled-coil region" evidence="5">
    <location>
        <begin position="82"/>
        <end position="387"/>
    </location>
</feature>
<dbReference type="PROSITE" id="PS50059">
    <property type="entry name" value="FKBP_PPIASE"/>
    <property type="match status" value="1"/>
</dbReference>
<evidence type="ECO:0000256" key="2">
    <source>
        <dbReference type="ARBA" id="ARBA00013194"/>
    </source>
</evidence>
<keyword evidence="5" id="KW-0175">Coiled coil</keyword>
<dbReference type="SUPFAM" id="SSF54534">
    <property type="entry name" value="FKBP-like"/>
    <property type="match status" value="1"/>
</dbReference>
<dbReference type="Gene3D" id="1.10.287.460">
    <property type="entry name" value="Peptidyl-prolyl cis-trans isomerase, FKBP-type, N-terminal domain"/>
    <property type="match status" value="1"/>
</dbReference>
<feature type="domain" description="PPIase FKBP-type" evidence="8">
    <location>
        <begin position="584"/>
        <end position="670"/>
    </location>
</feature>
<evidence type="ECO:0000256" key="5">
    <source>
        <dbReference type="SAM" id="Coils"/>
    </source>
</evidence>
<name>A0A2L1C393_KLEPN</name>
<dbReference type="InterPro" id="IPR001179">
    <property type="entry name" value="PPIase_FKBP_dom"/>
</dbReference>
<dbReference type="InterPro" id="IPR036944">
    <property type="entry name" value="PPIase_FKBP_N_sf"/>
</dbReference>
<evidence type="ECO:0000256" key="6">
    <source>
        <dbReference type="SAM" id="MobiDB-lite"/>
    </source>
</evidence>
<reference evidence="9 10" key="1">
    <citation type="submission" date="2018-06" db="EMBL/GenBank/DDBJ databases">
        <authorList>
            <consortium name="Pathogen Informatics"/>
            <person name="Doyle S."/>
        </authorList>
    </citation>
    <scope>NUCLEOTIDE SEQUENCE [LARGE SCALE GENOMIC DNA]</scope>
    <source>
        <strain evidence="9 10">NCTC9128</strain>
    </source>
</reference>
<comment type="catalytic activity">
    <reaction evidence="1 4">
        <text>[protein]-peptidylproline (omega=180) = [protein]-peptidylproline (omega=0)</text>
        <dbReference type="Rhea" id="RHEA:16237"/>
        <dbReference type="Rhea" id="RHEA-COMP:10747"/>
        <dbReference type="Rhea" id="RHEA-COMP:10748"/>
        <dbReference type="ChEBI" id="CHEBI:83833"/>
        <dbReference type="ChEBI" id="CHEBI:83834"/>
        <dbReference type="EC" id="5.2.1.8"/>
    </reaction>
</comment>
<dbReference type="EMBL" id="UAWN01000014">
    <property type="protein sequence ID" value="SQC39204.1"/>
    <property type="molecule type" value="Genomic_DNA"/>
</dbReference>
<dbReference type="InterPro" id="IPR046357">
    <property type="entry name" value="PPIase_dom_sf"/>
</dbReference>
<dbReference type="GO" id="GO:0006457">
    <property type="term" value="P:protein folding"/>
    <property type="evidence" value="ECO:0007669"/>
    <property type="project" value="InterPro"/>
</dbReference>
<organism evidence="9 10">
    <name type="scientific">Klebsiella pneumoniae</name>
    <dbReference type="NCBI Taxonomy" id="573"/>
    <lineage>
        <taxon>Bacteria</taxon>
        <taxon>Pseudomonadati</taxon>
        <taxon>Pseudomonadota</taxon>
        <taxon>Gammaproteobacteria</taxon>
        <taxon>Enterobacterales</taxon>
        <taxon>Enterobacteriaceae</taxon>
        <taxon>Klebsiella/Raoultella group</taxon>
        <taxon>Klebsiella</taxon>
        <taxon>Klebsiella pneumoniae complex</taxon>
    </lineage>
</organism>
<dbReference type="Proteomes" id="UP000251088">
    <property type="component" value="Unassembled WGS sequence"/>
</dbReference>
<dbReference type="EC" id="5.2.1.8" evidence="2 4"/>
<gene>
    <name evidence="9" type="primary">fkpA_3</name>
    <name evidence="9" type="ORF">NCTC9128_05332</name>
</gene>
<dbReference type="GO" id="GO:0003755">
    <property type="term" value="F:peptidyl-prolyl cis-trans isomerase activity"/>
    <property type="evidence" value="ECO:0007669"/>
    <property type="project" value="UniProtKB-KW"/>
</dbReference>
<proteinExistence type="predicted"/>
<feature type="region of interest" description="Disordered" evidence="6">
    <location>
        <begin position="42"/>
        <end position="80"/>
    </location>
</feature>
<evidence type="ECO:0000313" key="10">
    <source>
        <dbReference type="Proteomes" id="UP000251088"/>
    </source>
</evidence>
<keyword evidence="4 9" id="KW-0413">Isomerase</keyword>
<protein>
    <recommendedName>
        <fullName evidence="2 4">peptidylprolyl isomerase</fullName>
        <ecNumber evidence="2 4">5.2.1.8</ecNumber>
    </recommendedName>
</protein>
<keyword evidence="7" id="KW-0732">Signal</keyword>
<feature type="compositionally biased region" description="Polar residues" evidence="6">
    <location>
        <begin position="71"/>
        <end position="80"/>
    </location>
</feature>
<dbReference type="Pfam" id="PF01346">
    <property type="entry name" value="FKBP_N"/>
    <property type="match status" value="1"/>
</dbReference>
<evidence type="ECO:0000313" key="9">
    <source>
        <dbReference type="EMBL" id="SQC39204.1"/>
    </source>
</evidence>
<dbReference type="InterPro" id="IPR000774">
    <property type="entry name" value="PPIase_FKBP_N"/>
</dbReference>
<dbReference type="Gene3D" id="3.10.50.40">
    <property type="match status" value="1"/>
</dbReference>
<keyword evidence="3 4" id="KW-0697">Rotamase</keyword>
<feature type="chain" id="PRO_5030053102" description="peptidylprolyl isomerase" evidence="7">
    <location>
        <begin position="31"/>
        <end position="675"/>
    </location>
</feature>
<evidence type="ECO:0000256" key="4">
    <source>
        <dbReference type="PROSITE-ProRule" id="PRU00277"/>
    </source>
</evidence>
<feature type="signal peptide" evidence="7">
    <location>
        <begin position="1"/>
        <end position="30"/>
    </location>
</feature>
<sequence length="675" mass="72744">MNRAATLTLNAPLLMLVAALALSTPFTAGAAPAFLDYAQQQTQQSQAQEKNDAASAKQTQESRQSADNKKTGTNTSQLQKRITSQQAAIAQKDKLIQQLKKQLAATPQTDTAGANEQAALNKRINELQVALSAATAEKEALIKKAGVVQNNNLQQSQAAARQQIQQLTTQIQQAEAENKRLSASFTTLNKDKHALMTQLAAAEKEKQAALEQVKALNADKQPLTTRLAAAEKEKQAVLEQVKALNADKQSLTIRLAAAEKAQQAALDQAKALNADKQPLTTRLAAAEKEKQAVLEQVKALNADKQSLTIRLAAAEKAQQAALDQAKALNADKQPLATRLAAAEKEKQAVLEQVKALNADKQSLTIRLAAAEKTQQAALDQVKALNADKQSLSTRLAAVDKAPHGPANDAAAPKNEPPEMAAIVAAYRLQADKDNAQLRMKEDEIELLRTQLSVQSKTRSGESAAAKLSASGEQQAYAIGASMGSEALNVLTTRRTQGVTVDAGLVLQGIEDAFRGQLRLGEQERNKALFDVSQQVFQNLNKIEQKNISAGKKYQQAFARKKDVVFKEGVYSRVDYLGKGKISGNDLVTVVIKEMLTDGTVINDMEAKDQALTQKLDAYPPVFREPLKRLQNHGSVTLVVPPEKAYGSKGLPPKIPPGATMVYSVRIVDSQPEPAK</sequence>
<accession>A0A2L1C393</accession>
<evidence type="ECO:0000256" key="1">
    <source>
        <dbReference type="ARBA" id="ARBA00000971"/>
    </source>
</evidence>
<evidence type="ECO:0000256" key="3">
    <source>
        <dbReference type="ARBA" id="ARBA00023110"/>
    </source>
</evidence>
<evidence type="ECO:0000256" key="7">
    <source>
        <dbReference type="SAM" id="SignalP"/>
    </source>
</evidence>
<evidence type="ECO:0000259" key="8">
    <source>
        <dbReference type="PROSITE" id="PS50059"/>
    </source>
</evidence>